<dbReference type="PANTHER" id="PTHR12865:SF1">
    <property type="entry name" value="PHOSPHATIDYLINOSITOL 4-KINASE TYPE 2"/>
    <property type="match status" value="1"/>
</dbReference>
<evidence type="ECO:0000256" key="4">
    <source>
        <dbReference type="ARBA" id="ARBA00022679"/>
    </source>
</evidence>
<feature type="compositionally biased region" description="Low complexity" evidence="10">
    <location>
        <begin position="341"/>
        <end position="364"/>
    </location>
</feature>
<reference evidence="14" key="1">
    <citation type="submission" date="2017-02" db="UniProtKB">
        <authorList>
            <consortium name="WormBaseParasite"/>
        </authorList>
    </citation>
    <scope>IDENTIFICATION</scope>
</reference>
<dbReference type="GO" id="GO:0005765">
    <property type="term" value="C:lysosomal membrane"/>
    <property type="evidence" value="ECO:0007669"/>
    <property type="project" value="TreeGrafter"/>
</dbReference>
<reference evidence="12 13" key="2">
    <citation type="submission" date="2018-11" db="EMBL/GenBank/DDBJ databases">
        <authorList>
            <consortium name="Pathogen Informatics"/>
        </authorList>
    </citation>
    <scope>NUCLEOTIDE SEQUENCE [LARGE SCALE GENOMIC DNA]</scope>
</reference>
<evidence type="ECO:0000313" key="14">
    <source>
        <dbReference type="WBParaSite" id="ASIM_0000262201-mRNA-1"/>
    </source>
</evidence>
<dbReference type="GO" id="GO:0007030">
    <property type="term" value="P:Golgi organization"/>
    <property type="evidence" value="ECO:0007669"/>
    <property type="project" value="TreeGrafter"/>
</dbReference>
<keyword evidence="3" id="KW-1003">Cell membrane</keyword>
<dbReference type="PANTHER" id="PTHR12865">
    <property type="entry name" value="PHOSPHATIDYLINOSITOL 4-KINASE TYPE-II"/>
    <property type="match status" value="1"/>
</dbReference>
<dbReference type="OrthoDB" id="3349449at2759"/>
<dbReference type="GO" id="GO:0005886">
    <property type="term" value="C:plasma membrane"/>
    <property type="evidence" value="ECO:0007669"/>
    <property type="project" value="UniProtKB-SubCell"/>
</dbReference>
<dbReference type="GO" id="GO:0004430">
    <property type="term" value="F:1-phosphatidylinositol 4-kinase activity"/>
    <property type="evidence" value="ECO:0007669"/>
    <property type="project" value="UniProtKB-UniRule"/>
</dbReference>
<dbReference type="GO" id="GO:0007032">
    <property type="term" value="P:endosome organization"/>
    <property type="evidence" value="ECO:0007669"/>
    <property type="project" value="TreeGrafter"/>
</dbReference>
<keyword evidence="6 9" id="KW-0418">Kinase</keyword>
<dbReference type="Proteomes" id="UP000267096">
    <property type="component" value="Unassembled WGS sequence"/>
</dbReference>
<comment type="catalytic activity">
    <reaction evidence="9">
        <text>a 1,2-diacyl-sn-glycero-3-phospho-(1D-myo-inositol) + ATP = a 1,2-diacyl-sn-glycero-3-phospho-(1D-myo-inositol 4-phosphate) + ADP + H(+)</text>
        <dbReference type="Rhea" id="RHEA:19877"/>
        <dbReference type="ChEBI" id="CHEBI:15378"/>
        <dbReference type="ChEBI" id="CHEBI:30616"/>
        <dbReference type="ChEBI" id="CHEBI:57880"/>
        <dbReference type="ChEBI" id="CHEBI:58178"/>
        <dbReference type="ChEBI" id="CHEBI:456216"/>
        <dbReference type="EC" id="2.7.1.67"/>
    </reaction>
</comment>
<evidence type="ECO:0000256" key="8">
    <source>
        <dbReference type="ARBA" id="ARBA00023136"/>
    </source>
</evidence>
<evidence type="ECO:0000313" key="12">
    <source>
        <dbReference type="EMBL" id="VDK20007.1"/>
    </source>
</evidence>
<dbReference type="GO" id="GO:0046854">
    <property type="term" value="P:phosphatidylinositol phosphate biosynthetic process"/>
    <property type="evidence" value="ECO:0007669"/>
    <property type="project" value="UniProtKB-UniRule"/>
</dbReference>
<organism evidence="14">
    <name type="scientific">Anisakis simplex</name>
    <name type="common">Herring worm</name>
    <dbReference type="NCBI Taxonomy" id="6269"/>
    <lineage>
        <taxon>Eukaryota</taxon>
        <taxon>Metazoa</taxon>
        <taxon>Ecdysozoa</taxon>
        <taxon>Nematoda</taxon>
        <taxon>Chromadorea</taxon>
        <taxon>Rhabditida</taxon>
        <taxon>Spirurina</taxon>
        <taxon>Ascaridomorpha</taxon>
        <taxon>Ascaridoidea</taxon>
        <taxon>Anisakidae</taxon>
        <taxon>Anisakis</taxon>
        <taxon>Anisakis simplex complex</taxon>
    </lineage>
</organism>
<dbReference type="EC" id="2.7.1.67" evidence="9"/>
<dbReference type="GO" id="GO:0005768">
    <property type="term" value="C:endosome"/>
    <property type="evidence" value="ECO:0007669"/>
    <property type="project" value="TreeGrafter"/>
</dbReference>
<feature type="region of interest" description="Disordered" evidence="10">
    <location>
        <begin position="325"/>
        <end position="369"/>
    </location>
</feature>
<proteinExistence type="inferred from homology"/>
<dbReference type="GO" id="GO:0005802">
    <property type="term" value="C:trans-Golgi network"/>
    <property type="evidence" value="ECO:0007669"/>
    <property type="project" value="TreeGrafter"/>
</dbReference>
<gene>
    <name evidence="12" type="ORF">ASIM_LOCUS2478</name>
</gene>
<keyword evidence="7 9" id="KW-0067">ATP-binding</keyword>
<evidence type="ECO:0000256" key="5">
    <source>
        <dbReference type="ARBA" id="ARBA00022741"/>
    </source>
</evidence>
<dbReference type="AlphaFoldDB" id="A0A0M3J4Z5"/>
<dbReference type="PROSITE" id="PS50290">
    <property type="entry name" value="PI3_4_KINASE_3"/>
    <property type="match status" value="1"/>
</dbReference>
<evidence type="ECO:0000256" key="10">
    <source>
        <dbReference type="SAM" id="MobiDB-lite"/>
    </source>
</evidence>
<comment type="subcellular location">
    <subcellularLocation>
        <location evidence="1">Cell membrane</location>
    </subcellularLocation>
    <subcellularLocation>
        <location evidence="9">Membrane</location>
        <topology evidence="9">Peripheral membrane protein</topology>
    </subcellularLocation>
</comment>
<keyword evidence="13" id="KW-1185">Reference proteome</keyword>
<keyword evidence="8 9" id="KW-0472">Membrane</keyword>
<evidence type="ECO:0000259" key="11">
    <source>
        <dbReference type="PROSITE" id="PS50290"/>
    </source>
</evidence>
<sequence length="387" mass="43276">MFSVLSVFADRGNDNWLVKYEQADIVVAPIPPDPVPTQHAVKDSNVEWKAVGDDASAAHRSSPSAEHQGNVDEQPVEKLIDVDSVERPQPPTQMTMAMGMASDGGDKYGAERPIDDPITDNSDACAIAQHQSKDQCVNVEPDECIWSDVSMPTIQLAAIDNGLAFPFKHPDEWRAYPYHWAWLPIAKMPFSEETVQKVLPFVESTEFVQELCEDLRKIFKEDKGFDKKMFELQLNVMRGQIFNLREALKQRKSPQQLVQMPPQLIVEVKSKKKKRKSKESKTRAINRRNMLQQQQQQQQQLHSANEDTADGSASAGACITFATTGDESQTDRMSSPHAGDDSSGIASSAAVATSSAATSQQSRAPPKTWHEVYQQKVQTRSAFFTWW</sequence>
<dbReference type="GO" id="GO:0005524">
    <property type="term" value="F:ATP binding"/>
    <property type="evidence" value="ECO:0007669"/>
    <property type="project" value="UniProtKB-UniRule"/>
</dbReference>
<evidence type="ECO:0000256" key="2">
    <source>
        <dbReference type="ARBA" id="ARBA00008941"/>
    </source>
</evidence>
<protein>
    <recommendedName>
        <fullName evidence="9">Phosphatidylinositol 4-kinase type 2</fullName>
        <ecNumber evidence="9">2.7.1.67</ecNumber>
    </recommendedName>
</protein>
<evidence type="ECO:0000256" key="1">
    <source>
        <dbReference type="ARBA" id="ARBA00004236"/>
    </source>
</evidence>
<feature type="region of interest" description="Disordered" evidence="10">
    <location>
        <begin position="252"/>
        <end position="313"/>
    </location>
</feature>
<name>A0A0M3J4Z5_ANISI</name>
<accession>A0A0M3J4Z5</accession>
<evidence type="ECO:0000256" key="3">
    <source>
        <dbReference type="ARBA" id="ARBA00022475"/>
    </source>
</evidence>
<dbReference type="InterPro" id="IPR000403">
    <property type="entry name" value="PI3/4_kinase_cat_dom"/>
</dbReference>
<dbReference type="WBParaSite" id="ASIM_0000262201-mRNA-1">
    <property type="protein sequence ID" value="ASIM_0000262201-mRNA-1"/>
    <property type="gene ID" value="ASIM_0000262201"/>
</dbReference>
<evidence type="ECO:0000256" key="6">
    <source>
        <dbReference type="ARBA" id="ARBA00022777"/>
    </source>
</evidence>
<dbReference type="Pfam" id="PF00454">
    <property type="entry name" value="PI3_PI4_kinase"/>
    <property type="match status" value="1"/>
</dbReference>
<dbReference type="InterPro" id="IPR039756">
    <property type="entry name" value="Lsb6/PI4K2"/>
</dbReference>
<evidence type="ECO:0000256" key="7">
    <source>
        <dbReference type="ARBA" id="ARBA00022840"/>
    </source>
</evidence>
<evidence type="ECO:0000256" key="9">
    <source>
        <dbReference type="RuleBase" id="RU367084"/>
    </source>
</evidence>
<feature type="region of interest" description="Disordered" evidence="10">
    <location>
        <begin position="53"/>
        <end position="77"/>
    </location>
</feature>
<evidence type="ECO:0000313" key="13">
    <source>
        <dbReference type="Proteomes" id="UP000267096"/>
    </source>
</evidence>
<comment type="similarity">
    <text evidence="2 9">Belongs to the PI3/PI4-kinase family. Type II PI4K subfamily.</text>
</comment>
<dbReference type="EMBL" id="UYRR01003346">
    <property type="protein sequence ID" value="VDK20007.1"/>
    <property type="molecule type" value="Genomic_DNA"/>
</dbReference>
<keyword evidence="4 9" id="KW-0808">Transferase</keyword>
<feature type="domain" description="PI3K/PI4K catalytic" evidence="11">
    <location>
        <begin position="1"/>
        <end position="267"/>
    </location>
</feature>
<keyword evidence="5 9" id="KW-0547">Nucleotide-binding</keyword>